<sequence>MCGVSNEAPQSVLGM</sequence>
<proteinExistence type="predicted"/>
<protein>
    <submittedName>
        <fullName evidence="1">Uncharacterized protein</fullName>
    </submittedName>
</protein>
<dbReference type="EMBL" id="GBXM01053732">
    <property type="protein sequence ID" value="JAH54845.1"/>
    <property type="molecule type" value="Transcribed_RNA"/>
</dbReference>
<organism evidence="1">
    <name type="scientific">Anguilla anguilla</name>
    <name type="common">European freshwater eel</name>
    <name type="synonym">Muraena anguilla</name>
    <dbReference type="NCBI Taxonomy" id="7936"/>
    <lineage>
        <taxon>Eukaryota</taxon>
        <taxon>Metazoa</taxon>
        <taxon>Chordata</taxon>
        <taxon>Craniata</taxon>
        <taxon>Vertebrata</taxon>
        <taxon>Euteleostomi</taxon>
        <taxon>Actinopterygii</taxon>
        <taxon>Neopterygii</taxon>
        <taxon>Teleostei</taxon>
        <taxon>Anguilliformes</taxon>
        <taxon>Anguillidae</taxon>
        <taxon>Anguilla</taxon>
    </lineage>
</organism>
<accession>A0A0E9TPR5</accession>
<reference evidence="1" key="1">
    <citation type="submission" date="2014-11" db="EMBL/GenBank/DDBJ databases">
        <authorList>
            <person name="Amaro Gonzalez C."/>
        </authorList>
    </citation>
    <scope>NUCLEOTIDE SEQUENCE</scope>
</reference>
<evidence type="ECO:0000313" key="1">
    <source>
        <dbReference type="EMBL" id="JAH54845.1"/>
    </source>
</evidence>
<reference evidence="1" key="2">
    <citation type="journal article" date="2015" name="Fish Shellfish Immunol.">
        <title>Early steps in the European eel (Anguilla anguilla)-Vibrio vulnificus interaction in the gills: Role of the RtxA13 toxin.</title>
        <authorList>
            <person name="Callol A."/>
            <person name="Pajuelo D."/>
            <person name="Ebbesson L."/>
            <person name="Teles M."/>
            <person name="MacKenzie S."/>
            <person name="Amaro C."/>
        </authorList>
    </citation>
    <scope>NUCLEOTIDE SEQUENCE</scope>
</reference>
<name>A0A0E9TPR5_ANGAN</name>